<dbReference type="Pfam" id="PF01497">
    <property type="entry name" value="Peripla_BP_2"/>
    <property type="match status" value="1"/>
</dbReference>
<dbReference type="EMBL" id="FLUN01000001">
    <property type="protein sequence ID" value="SBV98373.1"/>
    <property type="molecule type" value="Genomic_DNA"/>
</dbReference>
<feature type="compositionally biased region" description="Low complexity" evidence="5">
    <location>
        <begin position="31"/>
        <end position="44"/>
    </location>
</feature>
<protein>
    <submittedName>
        <fullName evidence="8">Oligopeptide ABC transporter, oligopeptide-binding protein</fullName>
    </submittedName>
</protein>
<organism evidence="8">
    <name type="scientific">uncultured Eubacteriales bacterium</name>
    <dbReference type="NCBI Taxonomy" id="172733"/>
    <lineage>
        <taxon>Bacteria</taxon>
        <taxon>Bacillati</taxon>
        <taxon>Bacillota</taxon>
        <taxon>Clostridia</taxon>
        <taxon>Eubacteriales</taxon>
        <taxon>environmental samples</taxon>
    </lineage>
</organism>
<dbReference type="InterPro" id="IPR051313">
    <property type="entry name" value="Bact_iron-sidero_bind"/>
</dbReference>
<reference evidence="8" key="1">
    <citation type="submission" date="2016-04" db="EMBL/GenBank/DDBJ databases">
        <authorList>
            <person name="Evans L.H."/>
            <person name="Alamgir A."/>
            <person name="Owens N."/>
            <person name="Weber N.D."/>
            <person name="Virtaneva K."/>
            <person name="Barbian K."/>
            <person name="Babar A."/>
            <person name="Rosenke K."/>
        </authorList>
    </citation>
    <scope>NUCLEOTIDE SEQUENCE</scope>
    <source>
        <strain evidence="8">86</strain>
    </source>
</reference>
<dbReference type="PROSITE" id="PS51257">
    <property type="entry name" value="PROKAR_LIPOPROTEIN"/>
    <property type="match status" value="1"/>
</dbReference>
<feature type="domain" description="Fe/B12 periplasmic-binding" evidence="7">
    <location>
        <begin position="78"/>
        <end position="333"/>
    </location>
</feature>
<dbReference type="SUPFAM" id="SSF53807">
    <property type="entry name" value="Helical backbone' metal receptor"/>
    <property type="match status" value="1"/>
</dbReference>
<dbReference type="AlphaFoldDB" id="A0A212JG02"/>
<proteinExistence type="inferred from homology"/>
<evidence type="ECO:0000259" key="7">
    <source>
        <dbReference type="PROSITE" id="PS50983"/>
    </source>
</evidence>
<dbReference type="PANTHER" id="PTHR30532">
    <property type="entry name" value="IRON III DICITRATE-BINDING PERIPLASMIC PROTEIN"/>
    <property type="match status" value="1"/>
</dbReference>
<evidence type="ECO:0000256" key="2">
    <source>
        <dbReference type="ARBA" id="ARBA00008814"/>
    </source>
</evidence>
<evidence type="ECO:0000256" key="3">
    <source>
        <dbReference type="ARBA" id="ARBA00022448"/>
    </source>
</evidence>
<evidence type="ECO:0000256" key="4">
    <source>
        <dbReference type="ARBA" id="ARBA00022729"/>
    </source>
</evidence>
<name>A0A212JG02_9FIRM</name>
<sequence>MKRWMQLLLSLVLATSVLAGCAGTPANNTQSPAPESSPSAAAPSEPTPTPAATPEAAWPRTIVDATGAEIVLEKEPERVTLLHVVYLEHLLALGTPPTAAALGNAQGAMESLEVSELYAPYLAGKDITMLGNSKDLSVEAVLASEPDVIITFYNPASAELVEQLAEIAPVVQISYADTWQNQLMLCAQVLGKETEAETVTNDVEKIIADTKEVLAPYADRTFGLFRTDGKSFIAQGTAQFYKEFGLTKPSGFTDKADTLSLEAVAEMNPYYIVFQHNVEVTEAFIKSMEDNTVWQSLDAVKNGRVYIYDENMNSFGPLSFKLGAEKITALYTE</sequence>
<comment type="subcellular location">
    <subcellularLocation>
        <location evidence="1">Cell envelope</location>
    </subcellularLocation>
</comment>
<keyword evidence="4 6" id="KW-0732">Signal</keyword>
<evidence type="ECO:0000256" key="5">
    <source>
        <dbReference type="SAM" id="MobiDB-lite"/>
    </source>
</evidence>
<evidence type="ECO:0000256" key="6">
    <source>
        <dbReference type="SAM" id="SignalP"/>
    </source>
</evidence>
<dbReference type="GO" id="GO:1901678">
    <property type="term" value="P:iron coordination entity transport"/>
    <property type="evidence" value="ECO:0007669"/>
    <property type="project" value="UniProtKB-ARBA"/>
</dbReference>
<dbReference type="GO" id="GO:0030288">
    <property type="term" value="C:outer membrane-bounded periplasmic space"/>
    <property type="evidence" value="ECO:0007669"/>
    <property type="project" value="TreeGrafter"/>
</dbReference>
<feature type="signal peptide" evidence="6">
    <location>
        <begin position="1"/>
        <end position="19"/>
    </location>
</feature>
<evidence type="ECO:0000256" key="1">
    <source>
        <dbReference type="ARBA" id="ARBA00004196"/>
    </source>
</evidence>
<feature type="chain" id="PRO_5038807810" evidence="6">
    <location>
        <begin position="20"/>
        <end position="333"/>
    </location>
</feature>
<dbReference type="PANTHER" id="PTHR30532:SF24">
    <property type="entry name" value="FERRIC ENTEROBACTIN-BINDING PERIPLASMIC PROTEIN FEPB"/>
    <property type="match status" value="1"/>
</dbReference>
<gene>
    <name evidence="8" type="ORF">KL86CLO1_11033</name>
</gene>
<dbReference type="InterPro" id="IPR002491">
    <property type="entry name" value="ABC_transptr_periplasmic_BD"/>
</dbReference>
<comment type="similarity">
    <text evidence="2">Belongs to the bacterial solute-binding protein 8 family.</text>
</comment>
<keyword evidence="3" id="KW-0813">Transport</keyword>
<accession>A0A212JG02</accession>
<evidence type="ECO:0000313" key="8">
    <source>
        <dbReference type="EMBL" id="SBV98373.1"/>
    </source>
</evidence>
<dbReference type="PROSITE" id="PS50983">
    <property type="entry name" value="FE_B12_PBP"/>
    <property type="match status" value="1"/>
</dbReference>
<feature type="region of interest" description="Disordered" evidence="5">
    <location>
        <begin position="25"/>
        <end position="58"/>
    </location>
</feature>
<dbReference type="Gene3D" id="3.40.50.1980">
    <property type="entry name" value="Nitrogenase molybdenum iron protein domain"/>
    <property type="match status" value="2"/>
</dbReference>